<accession>A0A0G4F2B0</accession>
<evidence type="ECO:0000256" key="2">
    <source>
        <dbReference type="SAM" id="MobiDB-lite"/>
    </source>
</evidence>
<feature type="coiled-coil region" evidence="1">
    <location>
        <begin position="47"/>
        <end position="92"/>
    </location>
</feature>
<evidence type="ECO:0000313" key="4">
    <source>
        <dbReference type="Proteomes" id="UP000041254"/>
    </source>
</evidence>
<keyword evidence="4" id="KW-1185">Reference proteome</keyword>
<dbReference type="GO" id="GO:0031123">
    <property type="term" value="P:RNA 3'-end processing"/>
    <property type="evidence" value="ECO:0007669"/>
    <property type="project" value="TreeGrafter"/>
</dbReference>
<dbReference type="OrthoDB" id="415620at2759"/>
<feature type="region of interest" description="Disordered" evidence="2">
    <location>
        <begin position="138"/>
        <end position="185"/>
    </location>
</feature>
<evidence type="ECO:0000313" key="3">
    <source>
        <dbReference type="EMBL" id="CEM05504.1"/>
    </source>
</evidence>
<organism evidence="3 4">
    <name type="scientific">Vitrella brassicaformis (strain CCMP3155)</name>
    <dbReference type="NCBI Taxonomy" id="1169540"/>
    <lineage>
        <taxon>Eukaryota</taxon>
        <taxon>Sar</taxon>
        <taxon>Alveolata</taxon>
        <taxon>Colpodellida</taxon>
        <taxon>Vitrellaceae</taxon>
        <taxon>Vitrella</taxon>
    </lineage>
</organism>
<dbReference type="PANTHER" id="PTHR12271:SF40">
    <property type="entry name" value="POLY(A) RNA POLYMERASE GLD2"/>
    <property type="match status" value="1"/>
</dbReference>
<feature type="compositionally biased region" description="Basic and acidic residues" evidence="2">
    <location>
        <begin position="276"/>
        <end position="296"/>
    </location>
</feature>
<name>A0A0G4F2B0_VITBC</name>
<evidence type="ECO:0000256" key="1">
    <source>
        <dbReference type="SAM" id="Coils"/>
    </source>
</evidence>
<dbReference type="SUPFAM" id="SSF81301">
    <property type="entry name" value="Nucleotidyltransferase"/>
    <property type="match status" value="1"/>
</dbReference>
<dbReference type="PANTHER" id="PTHR12271">
    <property type="entry name" value="POLY A POLYMERASE CID PAP -RELATED"/>
    <property type="match status" value="1"/>
</dbReference>
<dbReference type="EMBL" id="CDMY01000359">
    <property type="protein sequence ID" value="CEM05504.1"/>
    <property type="molecule type" value="Genomic_DNA"/>
</dbReference>
<dbReference type="InterPro" id="IPR043519">
    <property type="entry name" value="NT_sf"/>
</dbReference>
<dbReference type="VEuPathDB" id="CryptoDB:Vbra_2483"/>
<dbReference type="Gene3D" id="3.30.460.10">
    <property type="entry name" value="Beta Polymerase, domain 2"/>
    <property type="match status" value="1"/>
</dbReference>
<evidence type="ECO:0008006" key="5">
    <source>
        <dbReference type="Google" id="ProtNLM"/>
    </source>
</evidence>
<dbReference type="STRING" id="1169540.A0A0G4F2B0"/>
<dbReference type="Proteomes" id="UP000041254">
    <property type="component" value="Unassembled WGS sequence"/>
</dbReference>
<reference evidence="3 4" key="1">
    <citation type="submission" date="2014-11" db="EMBL/GenBank/DDBJ databases">
        <authorList>
            <person name="Zhu J."/>
            <person name="Qi W."/>
            <person name="Song R."/>
        </authorList>
    </citation>
    <scope>NUCLEOTIDE SEQUENCE [LARGE SCALE GENOMIC DNA]</scope>
</reference>
<gene>
    <name evidence="3" type="ORF">Vbra_2483</name>
</gene>
<protein>
    <recommendedName>
        <fullName evidence="5">Polymerase nucleotidyl transferase domain-containing protein</fullName>
    </recommendedName>
</protein>
<proteinExistence type="predicted"/>
<dbReference type="GO" id="GO:0016779">
    <property type="term" value="F:nucleotidyltransferase activity"/>
    <property type="evidence" value="ECO:0007669"/>
    <property type="project" value="TreeGrafter"/>
</dbReference>
<dbReference type="AlphaFoldDB" id="A0A0G4F2B0"/>
<dbReference type="Gene3D" id="1.10.1410.10">
    <property type="match status" value="1"/>
</dbReference>
<dbReference type="InParanoid" id="A0A0G4F2B0"/>
<feature type="compositionally biased region" description="Polar residues" evidence="2">
    <location>
        <begin position="145"/>
        <end position="160"/>
    </location>
</feature>
<feature type="region of interest" description="Disordered" evidence="2">
    <location>
        <begin position="274"/>
        <end position="305"/>
    </location>
</feature>
<sequence>MEYLEEHQRYSEAKYAAEMRPLRHRIEKAFEDHKRGAIDDAELAEKVHQLSMRERAAMNEYEEAQQEMDRERRKIKHDLKQLEVRREWKEQEQPALEASSVSYQRDVVDDGLHGLLAGAGEGPPTGVAAWITDLTTDSDFHSELTPPSQTTPMTDSQLPSPRQHWYDNRPILSPVPPSRPLPERDARLSGLAGASAGGHSLELSASVEDTISKLREIGRAAAAGGGQGTEESIEESREIAALRQSIAWLEGRLKESEEEVLRLQTLISQQQSLMARSEEQLSEHRHRVQSETHEGEDATLPEDGSLQSGRVAYVRRVDGWGDESDISAYDFLEGPTPARQPPRRTLAEPMARRLRKAVHRVFGTDAVLFGSAAYKLALWESDVDLSAAIPADKADQLLREGSARQGHQDVGMLACEKLGDDLKHRYGADMSIHARNGARWPTVHCHLSKSQGRGKADVAFNNGLGSHKAKLLLAYMESSPIIRKLALLVKRWAKGRALCGGRGLTSLGWVLLVIDIQPGRRPPISIAAYILYLGVSSQMKIARSVPLVALSNFLKTRGLEHLCNALAFDHSR</sequence>
<keyword evidence="1" id="KW-0175">Coiled coil</keyword>